<dbReference type="Pfam" id="PF10131">
    <property type="entry name" value="PTPS_related"/>
    <property type="match status" value="1"/>
</dbReference>
<protein>
    <recommendedName>
        <fullName evidence="2">Membrane protein 6-pyruvoyl-tetrahydropterin synthase-related domain-containing protein</fullName>
    </recommendedName>
</protein>
<feature type="transmembrane region" description="Helical" evidence="1">
    <location>
        <begin position="141"/>
        <end position="163"/>
    </location>
</feature>
<evidence type="ECO:0000313" key="3">
    <source>
        <dbReference type="EMBL" id="KKR42608.1"/>
    </source>
</evidence>
<feature type="transmembrane region" description="Helical" evidence="1">
    <location>
        <begin position="12"/>
        <end position="31"/>
    </location>
</feature>
<accession>A0A0G0QR59</accession>
<name>A0A0G0QR59_9BACT</name>
<feature type="transmembrane region" description="Helical" evidence="1">
    <location>
        <begin position="526"/>
        <end position="545"/>
    </location>
</feature>
<comment type="caution">
    <text evidence="3">The sequence shown here is derived from an EMBL/GenBank/DDBJ whole genome shotgun (WGS) entry which is preliminary data.</text>
</comment>
<feature type="domain" description="Membrane protein 6-pyruvoyl-tetrahydropterin synthase-related" evidence="2">
    <location>
        <begin position="71"/>
        <end position="433"/>
    </location>
</feature>
<proteinExistence type="predicted"/>
<keyword evidence="1" id="KW-1133">Transmembrane helix</keyword>
<gene>
    <name evidence="3" type="ORF">UT77_C0001G0059</name>
</gene>
<feature type="transmembrane region" description="Helical" evidence="1">
    <location>
        <begin position="379"/>
        <end position="396"/>
    </location>
</feature>
<keyword evidence="1" id="KW-0812">Transmembrane</keyword>
<evidence type="ECO:0000259" key="2">
    <source>
        <dbReference type="Pfam" id="PF10131"/>
    </source>
</evidence>
<reference evidence="3 4" key="1">
    <citation type="journal article" date="2015" name="Nature">
        <title>rRNA introns, odd ribosomes, and small enigmatic genomes across a large radiation of phyla.</title>
        <authorList>
            <person name="Brown C.T."/>
            <person name="Hug L.A."/>
            <person name="Thomas B.C."/>
            <person name="Sharon I."/>
            <person name="Castelle C.J."/>
            <person name="Singh A."/>
            <person name="Wilkins M.J."/>
            <person name="Williams K.H."/>
            <person name="Banfield J.F."/>
        </authorList>
    </citation>
    <scope>NUCLEOTIDE SEQUENCE [LARGE SCALE GENOMIC DNA]</scope>
</reference>
<dbReference type="InterPro" id="IPR018776">
    <property type="entry name" value="Membrane_prot_PTPS-rel_domain"/>
</dbReference>
<feature type="transmembrane region" description="Helical" evidence="1">
    <location>
        <begin position="313"/>
        <end position="331"/>
    </location>
</feature>
<keyword evidence="1" id="KW-0472">Membrane</keyword>
<feature type="transmembrane region" description="Helical" evidence="1">
    <location>
        <begin position="351"/>
        <end position="372"/>
    </location>
</feature>
<feature type="transmembrane region" description="Helical" evidence="1">
    <location>
        <begin position="193"/>
        <end position="210"/>
    </location>
</feature>
<evidence type="ECO:0000313" key="4">
    <source>
        <dbReference type="Proteomes" id="UP000034881"/>
    </source>
</evidence>
<feature type="transmembrane region" description="Helical" evidence="1">
    <location>
        <begin position="217"/>
        <end position="238"/>
    </location>
</feature>
<feature type="transmembrane region" description="Helical" evidence="1">
    <location>
        <begin position="79"/>
        <end position="105"/>
    </location>
</feature>
<sequence length="553" mass="62993">MRNMLLKYWPILLILALSALVVWPLFLPGYFSHHDDLQVMRIFEMRKCIEDFQIPCRWVPDMGFGNGFPLFNYYGVFPYYIGAILSFAFGFIGAAKSLFFIVLLMGGITMYLLGEKIGGKWVGLTSGILYLFAPYRSLDAYVRGAISESFALAIIPLVFYFGLRLAKEKTSVNFIGLAISTGIFLITHNIMTMFFIPLLLLFIIYVKIFLHPKSFAVLILSIILGFGMSAFFLLPAFLEKNLVQTDNLTRFDLDFRVHFVTVRQLFLDRSWGYGASVLGSGDGVSFQIGWPHWGLVLLSLPLFFFLRKDKKILVLYLGILTIFLFSVFMTHNKSAFIWEKIGLLRYTQFPWRFLSLSIFSASLIGGIAIMPLNKQLRKYAVIVIAIVSILLNFAFFKPDKFSFDLTDSKKLSGELWNEQRIAGISDYLPVGAYQPREAAPDGPLVVEGEAGIKNFVNKSNYWQFDAVVKTSAKIELPVFDFPNWEVYINKRRIPHNNANFLRRIQFNLEPGSYKVSGKLADTPIRAISNIVSLLSFASLIFLTTYGKNKFKKL</sequence>
<dbReference type="Proteomes" id="UP000034881">
    <property type="component" value="Unassembled WGS sequence"/>
</dbReference>
<organism evidence="3 4">
    <name type="scientific">Candidatus Daviesbacteria bacterium GW2011_GWC2_40_12</name>
    <dbReference type="NCBI Taxonomy" id="1618431"/>
    <lineage>
        <taxon>Bacteria</taxon>
        <taxon>Candidatus Daviesiibacteriota</taxon>
    </lineage>
</organism>
<dbReference type="EMBL" id="LBYB01000001">
    <property type="protein sequence ID" value="KKR42608.1"/>
    <property type="molecule type" value="Genomic_DNA"/>
</dbReference>
<feature type="transmembrane region" description="Helical" evidence="1">
    <location>
        <begin position="288"/>
        <end position="306"/>
    </location>
</feature>
<feature type="transmembrane region" description="Helical" evidence="1">
    <location>
        <begin position="170"/>
        <end position="187"/>
    </location>
</feature>
<dbReference type="AlphaFoldDB" id="A0A0G0QR59"/>
<evidence type="ECO:0000256" key="1">
    <source>
        <dbReference type="SAM" id="Phobius"/>
    </source>
</evidence>